<dbReference type="EMBL" id="GL450885">
    <property type="protein sequence ID" value="EFN80254.1"/>
    <property type="molecule type" value="Genomic_DNA"/>
</dbReference>
<name>E2BVM5_HARSA</name>
<dbReference type="InParanoid" id="E2BVM5"/>
<keyword evidence="2" id="KW-1185">Reference proteome</keyword>
<protein>
    <submittedName>
        <fullName evidence="1">Uncharacterized protein</fullName>
    </submittedName>
</protein>
<reference evidence="1 2" key="1">
    <citation type="journal article" date="2010" name="Science">
        <title>Genomic comparison of the ants Camponotus floridanus and Harpegnathos saltator.</title>
        <authorList>
            <person name="Bonasio R."/>
            <person name="Zhang G."/>
            <person name="Ye C."/>
            <person name="Mutti N.S."/>
            <person name="Fang X."/>
            <person name="Qin N."/>
            <person name="Donahue G."/>
            <person name="Yang P."/>
            <person name="Li Q."/>
            <person name="Li C."/>
            <person name="Zhang P."/>
            <person name="Huang Z."/>
            <person name="Berger S.L."/>
            <person name="Reinberg D."/>
            <person name="Wang J."/>
            <person name="Liebig J."/>
        </authorList>
    </citation>
    <scope>NUCLEOTIDE SEQUENCE [LARGE SCALE GENOMIC DNA]</scope>
    <source>
        <strain evidence="1 2">R22 G/1</strain>
    </source>
</reference>
<evidence type="ECO:0000313" key="2">
    <source>
        <dbReference type="Proteomes" id="UP000008237"/>
    </source>
</evidence>
<dbReference type="OrthoDB" id="7691576at2759"/>
<dbReference type="Proteomes" id="UP000008237">
    <property type="component" value="Unassembled WGS sequence"/>
</dbReference>
<evidence type="ECO:0000313" key="1">
    <source>
        <dbReference type="EMBL" id="EFN80254.1"/>
    </source>
</evidence>
<sequence>MPPQYKQKFRLAWLKSDKFKDWLLPIDDDPTRATCKWCKCTITVKLTDIDNHSKSTQIAKPAQTDFAQSLLAVSSDRKATGCMQNLF</sequence>
<proteinExistence type="predicted"/>
<dbReference type="AlphaFoldDB" id="E2BVM5"/>
<gene>
    <name evidence="1" type="ORF">EAI_09006</name>
</gene>
<organism evidence="2">
    <name type="scientific">Harpegnathos saltator</name>
    <name type="common">Jerdon's jumping ant</name>
    <dbReference type="NCBI Taxonomy" id="610380"/>
    <lineage>
        <taxon>Eukaryota</taxon>
        <taxon>Metazoa</taxon>
        <taxon>Ecdysozoa</taxon>
        <taxon>Arthropoda</taxon>
        <taxon>Hexapoda</taxon>
        <taxon>Insecta</taxon>
        <taxon>Pterygota</taxon>
        <taxon>Neoptera</taxon>
        <taxon>Endopterygota</taxon>
        <taxon>Hymenoptera</taxon>
        <taxon>Apocrita</taxon>
        <taxon>Aculeata</taxon>
        <taxon>Formicoidea</taxon>
        <taxon>Formicidae</taxon>
        <taxon>Ponerinae</taxon>
        <taxon>Ponerini</taxon>
        <taxon>Harpegnathos</taxon>
    </lineage>
</organism>
<accession>E2BVM5</accession>